<feature type="region of interest" description="Disordered" evidence="1">
    <location>
        <begin position="1"/>
        <end position="21"/>
    </location>
</feature>
<accession>A0A834WAP5</accession>
<dbReference type="Proteomes" id="UP000634136">
    <property type="component" value="Unassembled WGS sequence"/>
</dbReference>
<reference evidence="2" key="1">
    <citation type="submission" date="2020-09" db="EMBL/GenBank/DDBJ databases">
        <title>Genome-Enabled Discovery of Anthraquinone Biosynthesis in Senna tora.</title>
        <authorList>
            <person name="Kang S.-H."/>
            <person name="Pandey R.P."/>
            <person name="Lee C.-M."/>
            <person name="Sim J.-S."/>
            <person name="Jeong J.-T."/>
            <person name="Choi B.-S."/>
            <person name="Jung M."/>
            <person name="Ginzburg D."/>
            <person name="Zhao K."/>
            <person name="Won S.Y."/>
            <person name="Oh T.-J."/>
            <person name="Yu Y."/>
            <person name="Kim N.-H."/>
            <person name="Lee O.R."/>
            <person name="Lee T.-H."/>
            <person name="Bashyal P."/>
            <person name="Kim T.-S."/>
            <person name="Lee W.-H."/>
            <person name="Kawkins C."/>
            <person name="Kim C.-K."/>
            <person name="Kim J.S."/>
            <person name="Ahn B.O."/>
            <person name="Rhee S.Y."/>
            <person name="Sohng J.K."/>
        </authorList>
    </citation>
    <scope>NUCLEOTIDE SEQUENCE</scope>
    <source>
        <tissue evidence="2">Leaf</tissue>
    </source>
</reference>
<dbReference type="AlphaFoldDB" id="A0A834WAP5"/>
<dbReference type="EMBL" id="JAAIUW010000009">
    <property type="protein sequence ID" value="KAF7815452.1"/>
    <property type="molecule type" value="Genomic_DNA"/>
</dbReference>
<comment type="caution">
    <text evidence="2">The sequence shown here is derived from an EMBL/GenBank/DDBJ whole genome shotgun (WGS) entry which is preliminary data.</text>
</comment>
<evidence type="ECO:0000313" key="3">
    <source>
        <dbReference type="Proteomes" id="UP000634136"/>
    </source>
</evidence>
<proteinExistence type="predicted"/>
<gene>
    <name evidence="2" type="ORF">G2W53_029421</name>
</gene>
<organism evidence="2 3">
    <name type="scientific">Senna tora</name>
    <dbReference type="NCBI Taxonomy" id="362788"/>
    <lineage>
        <taxon>Eukaryota</taxon>
        <taxon>Viridiplantae</taxon>
        <taxon>Streptophyta</taxon>
        <taxon>Embryophyta</taxon>
        <taxon>Tracheophyta</taxon>
        <taxon>Spermatophyta</taxon>
        <taxon>Magnoliopsida</taxon>
        <taxon>eudicotyledons</taxon>
        <taxon>Gunneridae</taxon>
        <taxon>Pentapetalae</taxon>
        <taxon>rosids</taxon>
        <taxon>fabids</taxon>
        <taxon>Fabales</taxon>
        <taxon>Fabaceae</taxon>
        <taxon>Caesalpinioideae</taxon>
        <taxon>Cassia clade</taxon>
        <taxon>Senna</taxon>
    </lineage>
</organism>
<name>A0A834WAP5_9FABA</name>
<protein>
    <submittedName>
        <fullName evidence="2">Uncharacterized protein</fullName>
    </submittedName>
</protein>
<keyword evidence="3" id="KW-1185">Reference proteome</keyword>
<evidence type="ECO:0000313" key="2">
    <source>
        <dbReference type="EMBL" id="KAF7815452.1"/>
    </source>
</evidence>
<evidence type="ECO:0000256" key="1">
    <source>
        <dbReference type="SAM" id="MobiDB-lite"/>
    </source>
</evidence>
<sequence length="21" mass="2148">MVVGKGVFRRKGRSGGGRGSV</sequence>